<feature type="region of interest" description="Disordered" evidence="7">
    <location>
        <begin position="106"/>
        <end position="142"/>
    </location>
</feature>
<evidence type="ECO:0000256" key="1">
    <source>
        <dbReference type="ARBA" id="ARBA00004123"/>
    </source>
</evidence>
<dbReference type="AlphaFoldDB" id="A0A653C9J5"/>
<dbReference type="GO" id="GO:0051123">
    <property type="term" value="P:RNA polymerase II preinitiation complex assembly"/>
    <property type="evidence" value="ECO:0007669"/>
    <property type="project" value="TreeGrafter"/>
</dbReference>
<dbReference type="SMART" id="SM01370">
    <property type="entry name" value="TAFII55_N"/>
    <property type="match status" value="1"/>
</dbReference>
<keyword evidence="6" id="KW-0175">Coiled coil</keyword>
<comment type="similarity">
    <text evidence="2">Belongs to the TAF7 family.</text>
</comment>
<proteinExistence type="inferred from homology"/>
<dbReference type="GO" id="GO:0005669">
    <property type="term" value="C:transcription factor TFIID complex"/>
    <property type="evidence" value="ECO:0007669"/>
    <property type="project" value="InterPro"/>
</dbReference>
<evidence type="ECO:0000256" key="3">
    <source>
        <dbReference type="ARBA" id="ARBA00023015"/>
    </source>
</evidence>
<dbReference type="CDD" id="cd08047">
    <property type="entry name" value="TAF7"/>
    <property type="match status" value="1"/>
</dbReference>
<accession>A0A653C9J5</accession>
<dbReference type="GO" id="GO:0016251">
    <property type="term" value="F:RNA polymerase II general transcription initiation factor activity"/>
    <property type="evidence" value="ECO:0007669"/>
    <property type="project" value="TreeGrafter"/>
</dbReference>
<evidence type="ECO:0000313" key="10">
    <source>
        <dbReference type="Proteomes" id="UP000410492"/>
    </source>
</evidence>
<evidence type="ECO:0000256" key="7">
    <source>
        <dbReference type="SAM" id="MobiDB-lite"/>
    </source>
</evidence>
<name>A0A653C9J5_CALMS</name>
<sequence>MKKETTEGETDSPAELESQFVLRLPPEPAKALKEALRSNSNLKDRFSIKIENDMRHGEVRVDHWLLTAKVVDLPTIVESLKTIDSKGFYKTADICQMVCCKEEDDQVTTDEESPQKKKKDPNKVDKKYLWPHGVTPPTKNVRKRRFRKTLRKKYVEAPEIEKEVKRLLRIDNDAVSVKWEVINEEDENKVNKGTVIKKEPPEPPKNVAEHDIFGEAVSDSEEEDAHLNVLDVLDENSQNSAEDSHLTDSNSVLNNSADTKLLTEFTSDMFREMQNSPNMMQMQEMDYYQHAGPSMPYSESNLSRANIQARLDELEAEINDVKLKRQQQEIKIENIENLALRQRFQDKLERLLQEQYEKEQERFDLTELLKQNID</sequence>
<dbReference type="Proteomes" id="UP000410492">
    <property type="component" value="Unassembled WGS sequence"/>
</dbReference>
<dbReference type="EMBL" id="CAACVG010007270">
    <property type="protein sequence ID" value="VEN44592.1"/>
    <property type="molecule type" value="Genomic_DNA"/>
</dbReference>
<reference evidence="9 10" key="1">
    <citation type="submission" date="2019-01" db="EMBL/GenBank/DDBJ databases">
        <authorList>
            <person name="Sayadi A."/>
        </authorList>
    </citation>
    <scope>NUCLEOTIDE SEQUENCE [LARGE SCALE GENOMIC DNA]</scope>
</reference>
<comment type="subcellular location">
    <subcellularLocation>
        <location evidence="1">Nucleus</location>
    </subcellularLocation>
</comment>
<evidence type="ECO:0000256" key="4">
    <source>
        <dbReference type="ARBA" id="ARBA00023163"/>
    </source>
</evidence>
<dbReference type="Pfam" id="PF04658">
    <property type="entry name" value="TAFII55_N"/>
    <property type="match status" value="1"/>
</dbReference>
<gene>
    <name evidence="9" type="ORF">CALMAC_LOCUS7326</name>
</gene>
<protein>
    <recommendedName>
        <fullName evidence="8">TAFII55 protein conserved region domain-containing protein</fullName>
    </recommendedName>
</protein>
<keyword evidence="10" id="KW-1185">Reference proteome</keyword>
<evidence type="ECO:0000256" key="2">
    <source>
        <dbReference type="ARBA" id="ARBA00009368"/>
    </source>
</evidence>
<keyword evidence="5" id="KW-0539">Nucleus</keyword>
<feature type="domain" description="TAFII55 protein conserved region" evidence="8">
    <location>
        <begin position="16"/>
        <end position="176"/>
    </location>
</feature>
<evidence type="ECO:0000313" key="9">
    <source>
        <dbReference type="EMBL" id="VEN44592.1"/>
    </source>
</evidence>
<keyword evidence="3" id="KW-0805">Transcription regulation</keyword>
<evidence type="ECO:0000256" key="6">
    <source>
        <dbReference type="SAM" id="Coils"/>
    </source>
</evidence>
<evidence type="ECO:0000259" key="8">
    <source>
        <dbReference type="SMART" id="SM01370"/>
    </source>
</evidence>
<feature type="coiled-coil region" evidence="6">
    <location>
        <begin position="297"/>
        <end position="361"/>
    </location>
</feature>
<dbReference type="OrthoDB" id="153872at2759"/>
<organism evidence="9 10">
    <name type="scientific">Callosobruchus maculatus</name>
    <name type="common">Southern cowpea weevil</name>
    <name type="synonym">Pulse bruchid</name>
    <dbReference type="NCBI Taxonomy" id="64391"/>
    <lineage>
        <taxon>Eukaryota</taxon>
        <taxon>Metazoa</taxon>
        <taxon>Ecdysozoa</taxon>
        <taxon>Arthropoda</taxon>
        <taxon>Hexapoda</taxon>
        <taxon>Insecta</taxon>
        <taxon>Pterygota</taxon>
        <taxon>Neoptera</taxon>
        <taxon>Endopterygota</taxon>
        <taxon>Coleoptera</taxon>
        <taxon>Polyphaga</taxon>
        <taxon>Cucujiformia</taxon>
        <taxon>Chrysomeloidea</taxon>
        <taxon>Chrysomelidae</taxon>
        <taxon>Bruchinae</taxon>
        <taxon>Bruchini</taxon>
        <taxon>Callosobruchus</taxon>
    </lineage>
</organism>
<keyword evidence="4" id="KW-0804">Transcription</keyword>
<dbReference type="InterPro" id="IPR006751">
    <property type="entry name" value="TAFII55_prot_cons_reg"/>
</dbReference>
<dbReference type="PANTHER" id="PTHR12228:SF0">
    <property type="entry name" value="TATA-BOX BINDING PROTEIN ASSOCIATED FACTOR 7"/>
    <property type="match status" value="1"/>
</dbReference>
<evidence type="ECO:0000256" key="5">
    <source>
        <dbReference type="ARBA" id="ARBA00023242"/>
    </source>
</evidence>
<dbReference type="PANTHER" id="PTHR12228">
    <property type="entry name" value="TRANSCRIPTION INITIATION FACTOR TFIID 55 KD SUBUNIT-RELATED"/>
    <property type="match status" value="1"/>
</dbReference>
<dbReference type="InterPro" id="IPR037817">
    <property type="entry name" value="TAF7"/>
</dbReference>
<feature type="region of interest" description="Disordered" evidence="7">
    <location>
        <begin position="1"/>
        <end position="22"/>
    </location>
</feature>